<dbReference type="Pfam" id="PF07776">
    <property type="entry name" value="zf-AD"/>
    <property type="match status" value="1"/>
</dbReference>
<evidence type="ECO:0000256" key="6">
    <source>
        <dbReference type="ARBA" id="ARBA00023242"/>
    </source>
</evidence>
<evidence type="ECO:0000259" key="9">
    <source>
        <dbReference type="PROSITE" id="PS50157"/>
    </source>
</evidence>
<dbReference type="InterPro" id="IPR036236">
    <property type="entry name" value="Znf_C2H2_sf"/>
</dbReference>
<keyword evidence="3" id="KW-0677">Repeat</keyword>
<evidence type="ECO:0000313" key="12">
    <source>
        <dbReference type="Proteomes" id="UP001162156"/>
    </source>
</evidence>
<evidence type="ECO:0000256" key="2">
    <source>
        <dbReference type="ARBA" id="ARBA00022723"/>
    </source>
</evidence>
<proteinExistence type="predicted"/>
<keyword evidence="12" id="KW-1185">Reference proteome</keyword>
<feature type="domain" description="ZAD" evidence="10">
    <location>
        <begin position="9"/>
        <end position="81"/>
    </location>
</feature>
<dbReference type="InterPro" id="IPR012934">
    <property type="entry name" value="Znf_AD"/>
</dbReference>
<feature type="binding site" evidence="8">
    <location>
        <position position="54"/>
    </location>
    <ligand>
        <name>Zn(2+)</name>
        <dbReference type="ChEBI" id="CHEBI:29105"/>
    </ligand>
</feature>
<organism evidence="11 12">
    <name type="scientific">Rhamnusium bicolor</name>
    <dbReference type="NCBI Taxonomy" id="1586634"/>
    <lineage>
        <taxon>Eukaryota</taxon>
        <taxon>Metazoa</taxon>
        <taxon>Ecdysozoa</taxon>
        <taxon>Arthropoda</taxon>
        <taxon>Hexapoda</taxon>
        <taxon>Insecta</taxon>
        <taxon>Pterygota</taxon>
        <taxon>Neoptera</taxon>
        <taxon>Endopterygota</taxon>
        <taxon>Coleoptera</taxon>
        <taxon>Polyphaga</taxon>
        <taxon>Cucujiformia</taxon>
        <taxon>Chrysomeloidea</taxon>
        <taxon>Cerambycidae</taxon>
        <taxon>Lepturinae</taxon>
        <taxon>Rhagiini</taxon>
        <taxon>Rhamnusium</taxon>
    </lineage>
</organism>
<evidence type="ECO:0000256" key="4">
    <source>
        <dbReference type="ARBA" id="ARBA00022771"/>
    </source>
</evidence>
<evidence type="ECO:0000313" key="11">
    <source>
        <dbReference type="EMBL" id="KAJ8927803.1"/>
    </source>
</evidence>
<dbReference type="Proteomes" id="UP001162156">
    <property type="component" value="Unassembled WGS sequence"/>
</dbReference>
<dbReference type="PROSITE" id="PS51915">
    <property type="entry name" value="ZAD"/>
    <property type="match status" value="1"/>
</dbReference>
<dbReference type="Pfam" id="PF00096">
    <property type="entry name" value="zf-C2H2"/>
    <property type="match status" value="2"/>
</dbReference>
<dbReference type="InterPro" id="IPR013087">
    <property type="entry name" value="Znf_C2H2_type"/>
</dbReference>
<protein>
    <submittedName>
        <fullName evidence="11">Uncharacterized protein</fullName>
    </submittedName>
</protein>
<dbReference type="PROSITE" id="PS00028">
    <property type="entry name" value="ZINC_FINGER_C2H2_1"/>
    <property type="match status" value="1"/>
</dbReference>
<feature type="binding site" evidence="8">
    <location>
        <position position="11"/>
    </location>
    <ligand>
        <name>Zn(2+)</name>
        <dbReference type="ChEBI" id="CHEBI:29105"/>
    </ligand>
</feature>
<feature type="binding site" evidence="8">
    <location>
        <position position="57"/>
    </location>
    <ligand>
        <name>Zn(2+)</name>
        <dbReference type="ChEBI" id="CHEBI:29105"/>
    </ligand>
</feature>
<dbReference type="Gene3D" id="3.30.160.60">
    <property type="entry name" value="Classic Zinc Finger"/>
    <property type="match status" value="1"/>
</dbReference>
<dbReference type="SMART" id="SM00868">
    <property type="entry name" value="zf-AD"/>
    <property type="match status" value="1"/>
</dbReference>
<dbReference type="InterPro" id="IPR050888">
    <property type="entry name" value="ZnF_C2H2-type_TF"/>
</dbReference>
<dbReference type="AlphaFoldDB" id="A0AAV8WMN7"/>
<reference evidence="11" key="1">
    <citation type="journal article" date="2023" name="Insect Mol. Biol.">
        <title>Genome sequencing provides insights into the evolution of gene families encoding plant cell wall-degrading enzymes in longhorned beetles.</title>
        <authorList>
            <person name="Shin N.R."/>
            <person name="Okamura Y."/>
            <person name="Kirsch R."/>
            <person name="Pauchet Y."/>
        </authorList>
    </citation>
    <scope>NUCLEOTIDE SEQUENCE</scope>
    <source>
        <strain evidence="11">RBIC_L_NR</strain>
    </source>
</reference>
<keyword evidence="2 8" id="KW-0479">Metal-binding</keyword>
<evidence type="ECO:0000256" key="3">
    <source>
        <dbReference type="ARBA" id="ARBA00022737"/>
    </source>
</evidence>
<evidence type="ECO:0000256" key="8">
    <source>
        <dbReference type="PROSITE-ProRule" id="PRU01263"/>
    </source>
</evidence>
<keyword evidence="6" id="KW-0539">Nucleus</keyword>
<dbReference type="PROSITE" id="PS50157">
    <property type="entry name" value="ZINC_FINGER_C2H2_2"/>
    <property type="match status" value="2"/>
</dbReference>
<dbReference type="SMART" id="SM00355">
    <property type="entry name" value="ZnF_C2H2"/>
    <property type="match status" value="2"/>
</dbReference>
<dbReference type="SUPFAM" id="SSF57716">
    <property type="entry name" value="Glucocorticoid receptor-like (DNA-binding domain)"/>
    <property type="match status" value="1"/>
</dbReference>
<dbReference type="GO" id="GO:0005634">
    <property type="term" value="C:nucleus"/>
    <property type="evidence" value="ECO:0007669"/>
    <property type="project" value="UniProtKB-SubCell"/>
</dbReference>
<evidence type="ECO:0000256" key="1">
    <source>
        <dbReference type="ARBA" id="ARBA00004123"/>
    </source>
</evidence>
<dbReference type="EMBL" id="JANEYF010005528">
    <property type="protein sequence ID" value="KAJ8927803.1"/>
    <property type="molecule type" value="Genomic_DNA"/>
</dbReference>
<keyword evidence="5 8" id="KW-0862">Zinc</keyword>
<feature type="binding site" evidence="8">
    <location>
        <position position="14"/>
    </location>
    <ligand>
        <name>Zn(2+)</name>
        <dbReference type="ChEBI" id="CHEBI:29105"/>
    </ligand>
</feature>
<feature type="domain" description="C2H2-type" evidence="9">
    <location>
        <begin position="106"/>
        <end position="128"/>
    </location>
</feature>
<dbReference type="Gene3D" id="3.40.1800.20">
    <property type="match status" value="1"/>
</dbReference>
<dbReference type="PANTHER" id="PTHR24406">
    <property type="entry name" value="TRANSCRIPTIONAL REPRESSOR CTCFL-RELATED"/>
    <property type="match status" value="1"/>
</dbReference>
<dbReference type="SUPFAM" id="SSF57667">
    <property type="entry name" value="beta-beta-alpha zinc fingers"/>
    <property type="match status" value="1"/>
</dbReference>
<accession>A0AAV8WMN7</accession>
<evidence type="ECO:0000259" key="10">
    <source>
        <dbReference type="PROSITE" id="PS51915"/>
    </source>
</evidence>
<gene>
    <name evidence="11" type="ORF">NQ314_019684</name>
</gene>
<dbReference type="GO" id="GO:0008270">
    <property type="term" value="F:zinc ion binding"/>
    <property type="evidence" value="ECO:0007669"/>
    <property type="project" value="UniProtKB-UniRule"/>
</dbReference>
<sequence>MAGNCVKMEFCRLCQSQMGEVPIEYDQELKKKIVLVTRVEVTDDLNTYLPMFICLSCQDKIVDFYNYIETVQKVDRNLRDAVRKKHHENASNIDIIDFEDKLDDTLKCDKCPASFSDKSLMRAHINSHIITTKFKCPVCFKSYNRLTSYNSHKKSHLELYCDNCHKLFDEELERKNHKCDTGECT</sequence>
<comment type="subcellular location">
    <subcellularLocation>
        <location evidence="1">Nucleus</location>
    </subcellularLocation>
</comment>
<evidence type="ECO:0000256" key="7">
    <source>
        <dbReference type="PROSITE-ProRule" id="PRU00042"/>
    </source>
</evidence>
<name>A0AAV8WMN7_9CUCU</name>
<comment type="caution">
    <text evidence="11">The sequence shown here is derived from an EMBL/GenBank/DDBJ whole genome shotgun (WGS) entry which is preliminary data.</text>
</comment>
<keyword evidence="4 7" id="KW-0863">Zinc-finger</keyword>
<feature type="domain" description="C2H2-type" evidence="9">
    <location>
        <begin position="134"/>
        <end position="156"/>
    </location>
</feature>
<evidence type="ECO:0000256" key="5">
    <source>
        <dbReference type="ARBA" id="ARBA00022833"/>
    </source>
</evidence>